<dbReference type="GO" id="GO:0061603">
    <property type="term" value="F:molybdenum cofactor guanylyltransferase activity"/>
    <property type="evidence" value="ECO:0007669"/>
    <property type="project" value="UniProtKB-EC"/>
</dbReference>
<dbReference type="InterPro" id="IPR029044">
    <property type="entry name" value="Nucleotide-diphossugar_trans"/>
</dbReference>
<gene>
    <name evidence="9" type="primary">mobA</name>
    <name evidence="9" type="ORF">M0638_03340</name>
</gene>
<dbReference type="AlphaFoldDB" id="A0A9X2BSC4"/>
<evidence type="ECO:0000256" key="3">
    <source>
        <dbReference type="ARBA" id="ARBA00022723"/>
    </source>
</evidence>
<keyword evidence="10" id="KW-1185">Reference proteome</keyword>
<proteinExistence type="predicted"/>
<dbReference type="GO" id="GO:0046872">
    <property type="term" value="F:metal ion binding"/>
    <property type="evidence" value="ECO:0007669"/>
    <property type="project" value="UniProtKB-KW"/>
</dbReference>
<name>A0A9X2BSC4_9PROT</name>
<keyword evidence="4" id="KW-0547">Nucleotide-binding</keyword>
<evidence type="ECO:0000256" key="5">
    <source>
        <dbReference type="ARBA" id="ARBA00022842"/>
    </source>
</evidence>
<dbReference type="Proteomes" id="UP001139516">
    <property type="component" value="Unassembled WGS sequence"/>
</dbReference>
<protein>
    <submittedName>
        <fullName evidence="9">Molybdenum cofactor guanylyltransferase MobA</fullName>
        <ecNumber evidence="9">2.7.7.77</ecNumber>
    </submittedName>
</protein>
<dbReference type="PANTHER" id="PTHR19136">
    <property type="entry name" value="MOLYBDENUM COFACTOR GUANYLYLTRANSFERASE"/>
    <property type="match status" value="1"/>
</dbReference>
<evidence type="ECO:0000256" key="6">
    <source>
        <dbReference type="ARBA" id="ARBA00023134"/>
    </source>
</evidence>
<dbReference type="NCBIfam" id="TIGR02665">
    <property type="entry name" value="molyb_mobA"/>
    <property type="match status" value="1"/>
</dbReference>
<evidence type="ECO:0000256" key="4">
    <source>
        <dbReference type="ARBA" id="ARBA00022741"/>
    </source>
</evidence>
<dbReference type="GO" id="GO:1902758">
    <property type="term" value="P:bis(molybdopterin guanine dinucleotide)molybdenum biosynthetic process"/>
    <property type="evidence" value="ECO:0007669"/>
    <property type="project" value="TreeGrafter"/>
</dbReference>
<keyword evidence="1" id="KW-0963">Cytoplasm</keyword>
<comment type="caution">
    <text evidence="9">The sequence shown here is derived from an EMBL/GenBank/DDBJ whole genome shotgun (WGS) entry which is preliminary data.</text>
</comment>
<dbReference type="Gene3D" id="3.90.550.10">
    <property type="entry name" value="Spore Coat Polysaccharide Biosynthesis Protein SpsA, Chain A"/>
    <property type="match status" value="1"/>
</dbReference>
<dbReference type="EMBL" id="JALPRX010000009">
    <property type="protein sequence ID" value="MCK8783418.1"/>
    <property type="molecule type" value="Genomic_DNA"/>
</dbReference>
<keyword evidence="2 9" id="KW-0808">Transferase</keyword>
<dbReference type="GO" id="GO:0005525">
    <property type="term" value="F:GTP binding"/>
    <property type="evidence" value="ECO:0007669"/>
    <property type="project" value="UniProtKB-KW"/>
</dbReference>
<evidence type="ECO:0000256" key="1">
    <source>
        <dbReference type="ARBA" id="ARBA00022490"/>
    </source>
</evidence>
<evidence type="ECO:0000256" key="2">
    <source>
        <dbReference type="ARBA" id="ARBA00022679"/>
    </source>
</evidence>
<evidence type="ECO:0000259" key="8">
    <source>
        <dbReference type="Pfam" id="PF12804"/>
    </source>
</evidence>
<accession>A0A9X2BSC4</accession>
<dbReference type="InterPro" id="IPR025877">
    <property type="entry name" value="MobA-like_NTP_Trfase"/>
</dbReference>
<evidence type="ECO:0000313" key="10">
    <source>
        <dbReference type="Proteomes" id="UP001139516"/>
    </source>
</evidence>
<organism evidence="9 10">
    <name type="scientific">Roseomonas acroporae</name>
    <dbReference type="NCBI Taxonomy" id="2937791"/>
    <lineage>
        <taxon>Bacteria</taxon>
        <taxon>Pseudomonadati</taxon>
        <taxon>Pseudomonadota</taxon>
        <taxon>Alphaproteobacteria</taxon>
        <taxon>Acetobacterales</taxon>
        <taxon>Roseomonadaceae</taxon>
        <taxon>Roseomonas</taxon>
    </lineage>
</organism>
<keyword evidence="9" id="KW-0548">Nucleotidyltransferase</keyword>
<keyword evidence="7" id="KW-0501">Molybdenum cofactor biosynthesis</keyword>
<evidence type="ECO:0000313" key="9">
    <source>
        <dbReference type="EMBL" id="MCK8783418.1"/>
    </source>
</evidence>
<evidence type="ECO:0000256" key="7">
    <source>
        <dbReference type="ARBA" id="ARBA00023150"/>
    </source>
</evidence>
<keyword evidence="6" id="KW-0342">GTP-binding</keyword>
<sequence>MGGGDKPLLPLAGRPLLDHVLGRLRPQLGALALSANGDPARFAAWGLPVLPDPLPDHPGPLAGVLAALDHAAGLGAGAREAGVAGQAPAWVVSVPGDCPFIPPDLVARLHAARRATGRPLACARSAGRAHPTVGLWPVSCREALRAALLAGERKVGRWAASQGCAEAEWPAEPVDPFLNANTLADLAAAEALLAGGDRPGRILR</sequence>
<dbReference type="PANTHER" id="PTHR19136:SF81">
    <property type="entry name" value="MOLYBDENUM COFACTOR GUANYLYLTRANSFERASE"/>
    <property type="match status" value="1"/>
</dbReference>
<feature type="domain" description="MobA-like NTP transferase" evidence="8">
    <location>
        <begin position="1"/>
        <end position="158"/>
    </location>
</feature>
<dbReference type="EC" id="2.7.7.77" evidence="9"/>
<reference evidence="9" key="1">
    <citation type="submission" date="2022-04" db="EMBL/GenBank/DDBJ databases">
        <title>Roseomonas acroporae sp. nov., isolated from coral Acropora digitifera.</title>
        <authorList>
            <person name="Sun H."/>
        </authorList>
    </citation>
    <scope>NUCLEOTIDE SEQUENCE</scope>
    <source>
        <strain evidence="9">NAR14</strain>
    </source>
</reference>
<dbReference type="SUPFAM" id="SSF53448">
    <property type="entry name" value="Nucleotide-diphospho-sugar transferases"/>
    <property type="match status" value="1"/>
</dbReference>
<dbReference type="CDD" id="cd02503">
    <property type="entry name" value="MobA"/>
    <property type="match status" value="1"/>
</dbReference>
<keyword evidence="5" id="KW-0460">Magnesium</keyword>
<keyword evidence="3" id="KW-0479">Metal-binding</keyword>
<dbReference type="Pfam" id="PF12804">
    <property type="entry name" value="NTP_transf_3"/>
    <property type="match status" value="1"/>
</dbReference>
<dbReference type="InterPro" id="IPR013482">
    <property type="entry name" value="Molybde_CF_guanTrfase"/>
</dbReference>